<dbReference type="OrthoDB" id="3052556at2759"/>
<dbReference type="Gene3D" id="1.20.930.20">
    <property type="entry name" value="Adaptor protein Cbl, N-terminal domain"/>
    <property type="match status" value="1"/>
</dbReference>
<dbReference type="EMBL" id="AACS02000008">
    <property type="protein sequence ID" value="EAU85746.1"/>
    <property type="molecule type" value="Genomic_DNA"/>
</dbReference>
<feature type="compositionally biased region" description="Low complexity" evidence="1">
    <location>
        <begin position="29"/>
        <end position="39"/>
    </location>
</feature>
<dbReference type="AlphaFoldDB" id="A8NSB4"/>
<gene>
    <name evidence="4" type="ORF">CC1G_04963</name>
</gene>
<dbReference type="eggNOG" id="KOG1130">
    <property type="taxonomic scope" value="Eukaryota"/>
</dbReference>
<dbReference type="InterPro" id="IPR059179">
    <property type="entry name" value="MLKL-like_MCAfunc"/>
</dbReference>
<dbReference type="Pfam" id="PF22215">
    <property type="entry name" value="MLKL_N"/>
    <property type="match status" value="1"/>
</dbReference>
<dbReference type="SUPFAM" id="SSF48452">
    <property type="entry name" value="TPR-like"/>
    <property type="match status" value="1"/>
</dbReference>
<feature type="domain" description="Mixed lineage kinase" evidence="3">
    <location>
        <begin position="87"/>
        <end position="211"/>
    </location>
</feature>
<evidence type="ECO:0000256" key="1">
    <source>
        <dbReference type="SAM" id="MobiDB-lite"/>
    </source>
</evidence>
<dbReference type="InterPro" id="IPR019734">
    <property type="entry name" value="TPR_rpt"/>
</dbReference>
<sequence length="967" mass="108164">MASHLLSPNPPERQVGCLSFFRRKSVDSSSSRTDRFSCSLRPKDKQKTKSTSGTTQSSASEYAFDTTKQTIDILRQFSELLPVPGAKQVLEIGLLLMTTYEDVSALDEQVKGLNNRIGELMLVMVYGLADKTVHDIPAQLLRDIEKLGVDLQVIQQEIAKITAQNRLLLVFFKDVNRSKLDSCIERLNDALQSFNMSRTLDAAHMLSQIQRKLGGIQKGVGNIENKVDEMHAWMLKSKDAHNGQYALSLEEMPILPRLFGRQRVIAEVVERLMQPKPRIGVVGAGGMGKTSVAVAAMLDPRIHAIYKECHRFWVPCIGATSLLTFVLILKKSLRISLDTSSPLKDILDALKSTPEPRLVLLDNLETVMQLPEIISEGGKLSGEIVLNQLAAIPHISLVVTIRSNTLPSDVISWDLIHLEGVAREDARAIFTNICPSATAKPGLDELLEALGYMPYAVTLLAKQAVKSVMDPGDLLQAWKRRGAKALTKDLRDKMNRSLEFSIESPVLKDDPDAQRLLSILGKLPSGTTRRHLEQWWGKDIDSLSSAVATLNDTALVTIRHHDDQSPTLYVLPVVQSYLHEHPQYNTVEDQRFVLEACCRFVLDHASFPGDRHFKTHLEELDIEKTNILVIFLDATMEKLRRLEMCDDVELVLKAMVAFGWYQLRTKTSLELLSHLFEKVINEECASEIPILRQVAEARYCLGRMNWAISRYQDACADLEKARATFRKLGTPQDLVRAGDSTLLLADVQMRLNQHPDLVRTLVHDAEGEVGDDLKGKAMVLQRLGDYHLWIGQPLEGLEYAARARALLDQLKPAPGLELCHCVFIVTKCHASLHTDRWLDASIEFVELAKWAGLPATIAAALQCLAGCHIWLGNYEDAVRTLKEASVLCEQVGSPLRLAIVLALSGYAYAKMGDILGAKLAYEVATRKFRELERTEEGGRWLKHSEYSLQVLSAEEYDESLLEMPQVE</sequence>
<dbReference type="VEuPathDB" id="FungiDB:CC1G_04963"/>
<accession>A8NSB4</accession>
<dbReference type="InterPro" id="IPR049052">
    <property type="entry name" value="nSTAND1"/>
</dbReference>
<evidence type="ECO:0008006" key="6">
    <source>
        <dbReference type="Google" id="ProtNLM"/>
    </source>
</evidence>
<dbReference type="PANTHER" id="PTHR47691:SF3">
    <property type="entry name" value="HTH-TYPE TRANSCRIPTIONAL REGULATOR RV0890C-RELATED"/>
    <property type="match status" value="1"/>
</dbReference>
<dbReference type="Pfam" id="PF20703">
    <property type="entry name" value="nSTAND1"/>
    <property type="match status" value="1"/>
</dbReference>
<evidence type="ECO:0000259" key="3">
    <source>
        <dbReference type="Pfam" id="PF22215"/>
    </source>
</evidence>
<evidence type="ECO:0000259" key="2">
    <source>
        <dbReference type="Pfam" id="PF20703"/>
    </source>
</evidence>
<dbReference type="GO" id="GO:0007166">
    <property type="term" value="P:cell surface receptor signaling pathway"/>
    <property type="evidence" value="ECO:0007669"/>
    <property type="project" value="InterPro"/>
</dbReference>
<reference evidence="4 5" key="1">
    <citation type="journal article" date="2010" name="Proc. Natl. Acad. Sci. U.S.A.">
        <title>Insights into evolution of multicellular fungi from the assembled chromosomes of the mushroom Coprinopsis cinerea (Coprinus cinereus).</title>
        <authorList>
            <person name="Stajich J.E."/>
            <person name="Wilke S.K."/>
            <person name="Ahren D."/>
            <person name="Au C.H."/>
            <person name="Birren B.W."/>
            <person name="Borodovsky M."/>
            <person name="Burns C."/>
            <person name="Canback B."/>
            <person name="Casselton L.A."/>
            <person name="Cheng C.K."/>
            <person name="Deng J."/>
            <person name="Dietrich F.S."/>
            <person name="Fargo D.C."/>
            <person name="Farman M.L."/>
            <person name="Gathman A.C."/>
            <person name="Goldberg J."/>
            <person name="Guigo R."/>
            <person name="Hoegger P.J."/>
            <person name="Hooker J.B."/>
            <person name="Huggins A."/>
            <person name="James T.Y."/>
            <person name="Kamada T."/>
            <person name="Kilaru S."/>
            <person name="Kodira C."/>
            <person name="Kues U."/>
            <person name="Kupfer D."/>
            <person name="Kwan H.S."/>
            <person name="Lomsadze A."/>
            <person name="Li W."/>
            <person name="Lilly W.W."/>
            <person name="Ma L.J."/>
            <person name="Mackey A.J."/>
            <person name="Manning G."/>
            <person name="Martin F."/>
            <person name="Muraguchi H."/>
            <person name="Natvig D.O."/>
            <person name="Palmerini H."/>
            <person name="Ramesh M.A."/>
            <person name="Rehmeyer C.J."/>
            <person name="Roe B.A."/>
            <person name="Shenoy N."/>
            <person name="Stanke M."/>
            <person name="Ter-Hovhannisyan V."/>
            <person name="Tunlid A."/>
            <person name="Velagapudi R."/>
            <person name="Vision T.J."/>
            <person name="Zeng Q."/>
            <person name="Zolan M.E."/>
            <person name="Pukkila P.J."/>
        </authorList>
    </citation>
    <scope>NUCLEOTIDE SEQUENCE [LARGE SCALE GENOMIC DNA]</scope>
    <source>
        <strain evidence="5">Okayama-7 / 130 / ATCC MYA-4618 / FGSC 9003</strain>
    </source>
</reference>
<protein>
    <recommendedName>
        <fullName evidence="6">NB-ARC domain-containing protein</fullName>
    </recommendedName>
</protein>
<dbReference type="InterPro" id="IPR036537">
    <property type="entry name" value="Adaptor_Cbl_N_dom_sf"/>
</dbReference>
<feature type="compositionally biased region" description="Low complexity" evidence="1">
    <location>
        <begin position="49"/>
        <end position="58"/>
    </location>
</feature>
<name>A8NSB4_COPC7</name>
<comment type="caution">
    <text evidence="4">The sequence shown here is derived from an EMBL/GenBank/DDBJ whole genome shotgun (WGS) entry which is preliminary data.</text>
</comment>
<dbReference type="CDD" id="cd21037">
    <property type="entry name" value="MLKL_NTD"/>
    <property type="match status" value="1"/>
</dbReference>
<dbReference type="GeneID" id="6012510"/>
<dbReference type="STRING" id="240176.A8NSB4"/>
<dbReference type="PANTHER" id="PTHR47691">
    <property type="entry name" value="REGULATOR-RELATED"/>
    <property type="match status" value="1"/>
</dbReference>
<dbReference type="OMA" id="AFACANC"/>
<dbReference type="InterPro" id="IPR011990">
    <property type="entry name" value="TPR-like_helical_dom_sf"/>
</dbReference>
<keyword evidence="5" id="KW-1185">Reference proteome</keyword>
<dbReference type="Proteomes" id="UP000001861">
    <property type="component" value="Unassembled WGS sequence"/>
</dbReference>
<proteinExistence type="predicted"/>
<dbReference type="InterPro" id="IPR054000">
    <property type="entry name" value="MLKL_N"/>
</dbReference>
<dbReference type="KEGG" id="cci:CC1G_04963"/>
<organism evidence="4 5">
    <name type="scientific">Coprinopsis cinerea (strain Okayama-7 / 130 / ATCC MYA-4618 / FGSC 9003)</name>
    <name type="common">Inky cap fungus</name>
    <name type="synonym">Hormographiella aspergillata</name>
    <dbReference type="NCBI Taxonomy" id="240176"/>
    <lineage>
        <taxon>Eukaryota</taxon>
        <taxon>Fungi</taxon>
        <taxon>Dikarya</taxon>
        <taxon>Basidiomycota</taxon>
        <taxon>Agaricomycotina</taxon>
        <taxon>Agaricomycetes</taxon>
        <taxon>Agaricomycetidae</taxon>
        <taxon>Agaricales</taxon>
        <taxon>Agaricineae</taxon>
        <taxon>Psathyrellaceae</taxon>
        <taxon>Coprinopsis</taxon>
    </lineage>
</organism>
<evidence type="ECO:0000313" key="4">
    <source>
        <dbReference type="EMBL" id="EAU85746.1"/>
    </source>
</evidence>
<dbReference type="SUPFAM" id="SSF52540">
    <property type="entry name" value="P-loop containing nucleoside triphosphate hydrolases"/>
    <property type="match status" value="1"/>
</dbReference>
<dbReference type="InParanoid" id="A8NSB4"/>
<dbReference type="RefSeq" id="XP_001835970.1">
    <property type="nucleotide sequence ID" value="XM_001835918.1"/>
</dbReference>
<feature type="domain" description="Novel STAND NTPase 1" evidence="2">
    <location>
        <begin position="258"/>
        <end position="406"/>
    </location>
</feature>
<dbReference type="InterPro" id="IPR027417">
    <property type="entry name" value="P-loop_NTPase"/>
</dbReference>
<dbReference type="Gene3D" id="3.40.50.300">
    <property type="entry name" value="P-loop containing nucleotide triphosphate hydrolases"/>
    <property type="match status" value="1"/>
</dbReference>
<dbReference type="SMART" id="SM00028">
    <property type="entry name" value="TPR"/>
    <property type="match status" value="4"/>
</dbReference>
<dbReference type="Gene3D" id="1.25.40.10">
    <property type="entry name" value="Tetratricopeptide repeat domain"/>
    <property type="match status" value="1"/>
</dbReference>
<feature type="region of interest" description="Disordered" evidence="1">
    <location>
        <begin position="29"/>
        <end position="59"/>
    </location>
</feature>
<evidence type="ECO:0000313" key="5">
    <source>
        <dbReference type="Proteomes" id="UP000001861"/>
    </source>
</evidence>